<dbReference type="AlphaFoldDB" id="W0DLB6"/>
<organism evidence="2 3">
    <name type="scientific">Thioalkalivibrio paradoxus ARh 1</name>
    <dbReference type="NCBI Taxonomy" id="713585"/>
    <lineage>
        <taxon>Bacteria</taxon>
        <taxon>Pseudomonadati</taxon>
        <taxon>Pseudomonadota</taxon>
        <taxon>Gammaproteobacteria</taxon>
        <taxon>Chromatiales</taxon>
        <taxon>Ectothiorhodospiraceae</taxon>
        <taxon>Thioalkalivibrio</taxon>
    </lineage>
</organism>
<dbReference type="KEGG" id="tti:THITH_15100"/>
<dbReference type="EMBL" id="CP007029">
    <property type="protein sequence ID" value="AHE99389.1"/>
    <property type="molecule type" value="Genomic_DNA"/>
</dbReference>
<gene>
    <name evidence="2" type="ORF">THITH_15100</name>
</gene>
<reference evidence="2 3" key="1">
    <citation type="submission" date="2013-12" db="EMBL/GenBank/DDBJ databases">
        <authorList>
            <consortium name="DOE Joint Genome Institute"/>
            <person name="Muyzer G."/>
            <person name="Huntemann M."/>
            <person name="Han J."/>
            <person name="Chen A."/>
            <person name="Kyrpides N."/>
            <person name="Mavromatis K."/>
            <person name="Markowitz V."/>
            <person name="Palaniappan K."/>
            <person name="Ivanova N."/>
            <person name="Schaumberg A."/>
            <person name="Pati A."/>
            <person name="Liolios K."/>
            <person name="Nordberg H.P."/>
            <person name="Cantor M.N."/>
            <person name="Hua S.X."/>
            <person name="Woyke T."/>
        </authorList>
    </citation>
    <scope>NUCLEOTIDE SEQUENCE [LARGE SCALE GENOMIC DNA]</scope>
    <source>
        <strain evidence="2 3">ARh 1</strain>
    </source>
</reference>
<name>W0DLB6_9GAMM</name>
<keyword evidence="3" id="KW-1185">Reference proteome</keyword>
<accession>W0DLB6</accession>
<sequence>MTQQRDLFRPKTARKPRRHGSYRRQEPPRTPKDTSWEPPEDFQPAATSKEGQ</sequence>
<dbReference type="STRING" id="713585.THITH_15100"/>
<protein>
    <submittedName>
        <fullName evidence="2">Uncharacterized protein</fullName>
    </submittedName>
</protein>
<evidence type="ECO:0000256" key="1">
    <source>
        <dbReference type="SAM" id="MobiDB-lite"/>
    </source>
</evidence>
<dbReference type="HOGENOM" id="CLU_3085816_0_0_6"/>
<feature type="compositionally biased region" description="Basic residues" evidence="1">
    <location>
        <begin position="11"/>
        <end position="22"/>
    </location>
</feature>
<feature type="region of interest" description="Disordered" evidence="1">
    <location>
        <begin position="1"/>
        <end position="52"/>
    </location>
</feature>
<dbReference type="Proteomes" id="UP000005289">
    <property type="component" value="Chromosome"/>
</dbReference>
<evidence type="ECO:0000313" key="3">
    <source>
        <dbReference type="Proteomes" id="UP000005289"/>
    </source>
</evidence>
<proteinExistence type="predicted"/>
<evidence type="ECO:0000313" key="2">
    <source>
        <dbReference type="EMBL" id="AHE99389.1"/>
    </source>
</evidence>
<feature type="compositionally biased region" description="Basic and acidic residues" evidence="1">
    <location>
        <begin position="23"/>
        <end position="35"/>
    </location>
</feature>